<organism evidence="1 2">
    <name type="scientific">Hyalomma asiaticum</name>
    <name type="common">Tick</name>
    <dbReference type="NCBI Taxonomy" id="266040"/>
    <lineage>
        <taxon>Eukaryota</taxon>
        <taxon>Metazoa</taxon>
        <taxon>Ecdysozoa</taxon>
        <taxon>Arthropoda</taxon>
        <taxon>Chelicerata</taxon>
        <taxon>Arachnida</taxon>
        <taxon>Acari</taxon>
        <taxon>Parasitiformes</taxon>
        <taxon>Ixodida</taxon>
        <taxon>Ixodoidea</taxon>
        <taxon>Ixodidae</taxon>
        <taxon>Hyalomminae</taxon>
        <taxon>Hyalomma</taxon>
    </lineage>
</organism>
<dbReference type="Proteomes" id="UP000821845">
    <property type="component" value="Chromosome 3"/>
</dbReference>
<proteinExistence type="predicted"/>
<name>A0ACB7STG3_HYAAI</name>
<protein>
    <submittedName>
        <fullName evidence="1">Uncharacterized protein</fullName>
    </submittedName>
</protein>
<keyword evidence="2" id="KW-1185">Reference proteome</keyword>
<reference evidence="1" key="1">
    <citation type="submission" date="2020-05" db="EMBL/GenBank/DDBJ databases">
        <title>Large-scale comparative analyses of tick genomes elucidate their genetic diversity and vector capacities.</title>
        <authorList>
            <person name="Jia N."/>
            <person name="Wang J."/>
            <person name="Shi W."/>
            <person name="Du L."/>
            <person name="Sun Y."/>
            <person name="Zhan W."/>
            <person name="Jiang J."/>
            <person name="Wang Q."/>
            <person name="Zhang B."/>
            <person name="Ji P."/>
            <person name="Sakyi L.B."/>
            <person name="Cui X."/>
            <person name="Yuan T."/>
            <person name="Jiang B."/>
            <person name="Yang W."/>
            <person name="Lam T.T.-Y."/>
            <person name="Chang Q."/>
            <person name="Ding S."/>
            <person name="Wang X."/>
            <person name="Zhu J."/>
            <person name="Ruan X."/>
            <person name="Zhao L."/>
            <person name="Wei J."/>
            <person name="Que T."/>
            <person name="Du C."/>
            <person name="Cheng J."/>
            <person name="Dai P."/>
            <person name="Han X."/>
            <person name="Huang E."/>
            <person name="Gao Y."/>
            <person name="Liu J."/>
            <person name="Shao H."/>
            <person name="Ye R."/>
            <person name="Li L."/>
            <person name="Wei W."/>
            <person name="Wang X."/>
            <person name="Wang C."/>
            <person name="Yang T."/>
            <person name="Huo Q."/>
            <person name="Li W."/>
            <person name="Guo W."/>
            <person name="Chen H."/>
            <person name="Zhou L."/>
            <person name="Ni X."/>
            <person name="Tian J."/>
            <person name="Zhou Y."/>
            <person name="Sheng Y."/>
            <person name="Liu T."/>
            <person name="Pan Y."/>
            <person name="Xia L."/>
            <person name="Li J."/>
            <person name="Zhao F."/>
            <person name="Cao W."/>
        </authorList>
    </citation>
    <scope>NUCLEOTIDE SEQUENCE</scope>
    <source>
        <strain evidence="1">Hyas-2018</strain>
    </source>
</reference>
<gene>
    <name evidence="1" type="ORF">HPB50_016784</name>
</gene>
<evidence type="ECO:0000313" key="2">
    <source>
        <dbReference type="Proteomes" id="UP000821845"/>
    </source>
</evidence>
<sequence>MENLGDKYRDIYRKKATGQGGITWKFYWELHQFLSTLPANDSSLVDEPGCRGETVDEIVRHMVGGTPPPPEPPVSSDGAGDVPSLPASPFTADMEGVTPPPGVDLNSSEETSGKVAPPAYKQATSSKCSNKENLLTQFTEVLTEADATVLGSLKKTGARN</sequence>
<evidence type="ECO:0000313" key="1">
    <source>
        <dbReference type="EMBL" id="KAH6936412.1"/>
    </source>
</evidence>
<comment type="caution">
    <text evidence="1">The sequence shown here is derived from an EMBL/GenBank/DDBJ whole genome shotgun (WGS) entry which is preliminary data.</text>
</comment>
<accession>A0ACB7STG3</accession>
<dbReference type="EMBL" id="CM023483">
    <property type="protein sequence ID" value="KAH6936412.1"/>
    <property type="molecule type" value="Genomic_DNA"/>
</dbReference>